<organism evidence="1 2">
    <name type="scientific">Pseudomonas saponiphila</name>
    <dbReference type="NCBI Taxonomy" id="556534"/>
    <lineage>
        <taxon>Bacteria</taxon>
        <taxon>Pseudomonadati</taxon>
        <taxon>Pseudomonadota</taxon>
        <taxon>Gammaproteobacteria</taxon>
        <taxon>Pseudomonadales</taxon>
        <taxon>Pseudomonadaceae</taxon>
        <taxon>Pseudomonas</taxon>
    </lineage>
</organism>
<evidence type="ECO:0000313" key="1">
    <source>
        <dbReference type="EMBL" id="SED37013.1"/>
    </source>
</evidence>
<accession>A0A1H5A3P4</accession>
<protein>
    <submittedName>
        <fullName evidence="1">Uncharacterized protein</fullName>
    </submittedName>
</protein>
<reference evidence="2" key="1">
    <citation type="submission" date="2016-10" db="EMBL/GenBank/DDBJ databases">
        <authorList>
            <person name="Varghese N."/>
            <person name="Submissions S."/>
        </authorList>
    </citation>
    <scope>NUCLEOTIDE SEQUENCE [LARGE SCALE GENOMIC DNA]</scope>
    <source>
        <strain evidence="2">DSM 9751</strain>
    </source>
</reference>
<proteinExistence type="predicted"/>
<sequence>MASMTPDQFTAVLERATGRELEALDEAHWRYISMIGLVSNVLPPEVVATDQRSHPHLIKQEDGRPVFNDEDCKAFMAEVTGLSAEFCAAWRDRDFYELHGETAEEMAARQRAAS</sequence>
<dbReference type="EMBL" id="FNTJ01000003">
    <property type="protein sequence ID" value="SED37013.1"/>
    <property type="molecule type" value="Genomic_DNA"/>
</dbReference>
<gene>
    <name evidence="1" type="ORF">SAMN05216178_6972</name>
</gene>
<evidence type="ECO:0000313" key="2">
    <source>
        <dbReference type="Proteomes" id="UP000198982"/>
    </source>
</evidence>
<name>A0A1H5A3P4_9PSED</name>
<dbReference type="AlphaFoldDB" id="A0A1H5A3P4"/>
<dbReference type="Proteomes" id="UP000198982">
    <property type="component" value="Unassembled WGS sequence"/>
</dbReference>
<keyword evidence="2" id="KW-1185">Reference proteome</keyword>